<dbReference type="EMBL" id="UOEQ01000518">
    <property type="protein sequence ID" value="VAW24239.1"/>
    <property type="molecule type" value="Genomic_DNA"/>
</dbReference>
<dbReference type="Pfam" id="PF01575">
    <property type="entry name" value="MaoC_dehydratas"/>
    <property type="match status" value="1"/>
</dbReference>
<feature type="domain" description="MaoC-like" evidence="1">
    <location>
        <begin position="17"/>
        <end position="119"/>
    </location>
</feature>
<dbReference type="InterPro" id="IPR029069">
    <property type="entry name" value="HotDog_dom_sf"/>
</dbReference>
<dbReference type="Gene3D" id="3.10.129.10">
    <property type="entry name" value="Hotdog Thioesterase"/>
    <property type="match status" value="1"/>
</dbReference>
<dbReference type="PANTHER" id="PTHR43664">
    <property type="entry name" value="MONOAMINE OXIDASE-RELATED"/>
    <property type="match status" value="1"/>
</dbReference>
<dbReference type="InterPro" id="IPR052342">
    <property type="entry name" value="MCH/BMMD"/>
</dbReference>
<dbReference type="PANTHER" id="PTHR43664:SF1">
    <property type="entry name" value="BETA-METHYLMALYL-COA DEHYDRATASE"/>
    <property type="match status" value="1"/>
</dbReference>
<accession>A0A3B0UI89</accession>
<name>A0A3B0UI89_9ZZZZ</name>
<dbReference type="InterPro" id="IPR002539">
    <property type="entry name" value="MaoC-like_dom"/>
</dbReference>
<reference evidence="2" key="1">
    <citation type="submission" date="2018-06" db="EMBL/GenBank/DDBJ databases">
        <authorList>
            <person name="Zhirakovskaya E."/>
        </authorList>
    </citation>
    <scope>NUCLEOTIDE SEQUENCE</scope>
</reference>
<organism evidence="2">
    <name type="scientific">hydrothermal vent metagenome</name>
    <dbReference type="NCBI Taxonomy" id="652676"/>
    <lineage>
        <taxon>unclassified sequences</taxon>
        <taxon>metagenomes</taxon>
        <taxon>ecological metagenomes</taxon>
    </lineage>
</organism>
<dbReference type="CDD" id="cd03454">
    <property type="entry name" value="YdeM"/>
    <property type="match status" value="1"/>
</dbReference>
<dbReference type="SUPFAM" id="SSF54637">
    <property type="entry name" value="Thioesterase/thiol ester dehydrase-isomerase"/>
    <property type="match status" value="1"/>
</dbReference>
<proteinExistence type="predicted"/>
<evidence type="ECO:0000313" key="2">
    <source>
        <dbReference type="EMBL" id="VAW24239.1"/>
    </source>
</evidence>
<sequence>MSNPITKDYTHFEDLEIGQTIDLGATKLTKEMIITFATEFDPFPFHIDEDAANASLLGGLAASGWQTGAIALKKLLENFPKKLASAGGLGFTNLKWKRPVMANDTIGGTVTIANLRRTKSRPQWGIVTLSFDITNQKSQTVMTMSLENLVDVRNPEITGKGSQK</sequence>
<evidence type="ECO:0000259" key="1">
    <source>
        <dbReference type="Pfam" id="PF01575"/>
    </source>
</evidence>
<protein>
    <recommendedName>
        <fullName evidence="1">MaoC-like domain-containing protein</fullName>
    </recommendedName>
</protein>
<dbReference type="AlphaFoldDB" id="A0A3B0UI89"/>
<gene>
    <name evidence="2" type="ORF">MNBD_ALPHA11-197</name>
</gene>